<keyword evidence="5" id="KW-0732">Signal</keyword>
<dbReference type="Gene3D" id="2.120.10.30">
    <property type="entry name" value="TolB, C-terminal domain"/>
    <property type="match status" value="1"/>
</dbReference>
<dbReference type="PANTHER" id="PTHR30329:SF21">
    <property type="entry name" value="LIPOPROTEIN YIAD-RELATED"/>
    <property type="match status" value="1"/>
</dbReference>
<dbReference type="PANTHER" id="PTHR30329">
    <property type="entry name" value="STATOR ELEMENT OF FLAGELLAR MOTOR COMPLEX"/>
    <property type="match status" value="1"/>
</dbReference>
<organism evidence="7 8">
    <name type="scientific">Flagellimonas allohymeniacidonis</name>
    <dbReference type="NCBI Taxonomy" id="2517819"/>
    <lineage>
        <taxon>Bacteria</taxon>
        <taxon>Pseudomonadati</taxon>
        <taxon>Bacteroidota</taxon>
        <taxon>Flavobacteriia</taxon>
        <taxon>Flavobacteriales</taxon>
        <taxon>Flavobacteriaceae</taxon>
        <taxon>Flagellimonas</taxon>
    </lineage>
</organism>
<evidence type="ECO:0000256" key="1">
    <source>
        <dbReference type="ARBA" id="ARBA00004442"/>
    </source>
</evidence>
<evidence type="ECO:0000256" key="2">
    <source>
        <dbReference type="ARBA" id="ARBA00023136"/>
    </source>
</evidence>
<dbReference type="InterPro" id="IPR011042">
    <property type="entry name" value="6-blade_b-propeller_TolB-like"/>
</dbReference>
<dbReference type="GO" id="GO:0009279">
    <property type="term" value="C:cell outer membrane"/>
    <property type="evidence" value="ECO:0007669"/>
    <property type="project" value="UniProtKB-SubCell"/>
</dbReference>
<dbReference type="PRINTS" id="PR01021">
    <property type="entry name" value="OMPADOMAIN"/>
</dbReference>
<feature type="domain" description="OmpA-like" evidence="6">
    <location>
        <begin position="559"/>
        <end position="681"/>
    </location>
</feature>
<dbReference type="OrthoDB" id="9809364at2"/>
<dbReference type="InterPro" id="IPR006665">
    <property type="entry name" value="OmpA-like"/>
</dbReference>
<dbReference type="Pfam" id="PF07676">
    <property type="entry name" value="PD40"/>
    <property type="match status" value="2"/>
</dbReference>
<dbReference type="InterPro" id="IPR011990">
    <property type="entry name" value="TPR-like_helical_dom_sf"/>
</dbReference>
<evidence type="ECO:0000259" key="6">
    <source>
        <dbReference type="PROSITE" id="PS51123"/>
    </source>
</evidence>
<protein>
    <submittedName>
        <fullName evidence="7">Cell envelope biogenesis protein OmpA</fullName>
    </submittedName>
</protein>
<proteinExistence type="predicted"/>
<dbReference type="InterPro" id="IPR006664">
    <property type="entry name" value="OMP_bac"/>
</dbReference>
<comment type="caution">
    <text evidence="7">The sequence shown here is derived from an EMBL/GenBank/DDBJ whole genome shotgun (WGS) entry which is preliminary data.</text>
</comment>
<keyword evidence="8" id="KW-1185">Reference proteome</keyword>
<dbReference type="Gene3D" id="3.30.1330.60">
    <property type="entry name" value="OmpA-like domain"/>
    <property type="match status" value="1"/>
</dbReference>
<accession>A0A4Q8QB34</accession>
<dbReference type="SUPFAM" id="SSF48452">
    <property type="entry name" value="TPR-like"/>
    <property type="match status" value="1"/>
</dbReference>
<evidence type="ECO:0000256" key="3">
    <source>
        <dbReference type="ARBA" id="ARBA00023237"/>
    </source>
</evidence>
<evidence type="ECO:0000256" key="5">
    <source>
        <dbReference type="SAM" id="SignalP"/>
    </source>
</evidence>
<dbReference type="PROSITE" id="PS51123">
    <property type="entry name" value="OMPA_2"/>
    <property type="match status" value="1"/>
</dbReference>
<reference evidence="7 8" key="1">
    <citation type="submission" date="2019-02" db="EMBL/GenBank/DDBJ databases">
        <title>Draft genome sequence of Muricauda sp. 176CP4-71.</title>
        <authorList>
            <person name="Park J.-S."/>
        </authorList>
    </citation>
    <scope>NUCLEOTIDE SEQUENCE [LARGE SCALE GENOMIC DNA]</scope>
    <source>
        <strain evidence="7 8">176CP4-71</strain>
    </source>
</reference>
<evidence type="ECO:0000313" key="7">
    <source>
        <dbReference type="EMBL" id="TAI47552.1"/>
    </source>
</evidence>
<gene>
    <name evidence="7" type="ORF">EW142_12855</name>
</gene>
<dbReference type="InterPro" id="IPR011659">
    <property type="entry name" value="WD40"/>
</dbReference>
<dbReference type="Pfam" id="PF13620">
    <property type="entry name" value="CarboxypepD_reg"/>
    <property type="match status" value="1"/>
</dbReference>
<dbReference type="CDD" id="cd07185">
    <property type="entry name" value="OmpA_C-like"/>
    <property type="match status" value="1"/>
</dbReference>
<dbReference type="AlphaFoldDB" id="A0A4Q8QB34"/>
<dbReference type="Pfam" id="PF00691">
    <property type="entry name" value="OmpA"/>
    <property type="match status" value="1"/>
</dbReference>
<dbReference type="Gene3D" id="1.25.40.10">
    <property type="entry name" value="Tetratricopeptide repeat domain"/>
    <property type="match status" value="1"/>
</dbReference>
<dbReference type="InterPro" id="IPR036737">
    <property type="entry name" value="OmpA-like_sf"/>
</dbReference>
<evidence type="ECO:0000313" key="8">
    <source>
        <dbReference type="Proteomes" id="UP000291981"/>
    </source>
</evidence>
<keyword evidence="3" id="KW-0998">Cell outer membrane</keyword>
<dbReference type="SUPFAM" id="SSF103088">
    <property type="entry name" value="OmpA-like"/>
    <property type="match status" value="1"/>
</dbReference>
<comment type="subcellular location">
    <subcellularLocation>
        <location evidence="1">Cell outer membrane</location>
    </subcellularLocation>
</comment>
<dbReference type="RefSeq" id="WP_130614460.1">
    <property type="nucleotide sequence ID" value="NZ_SGIU01000002.1"/>
</dbReference>
<name>A0A4Q8QB34_9FLAO</name>
<keyword evidence="2 4" id="KW-0472">Membrane</keyword>
<evidence type="ECO:0000256" key="4">
    <source>
        <dbReference type="PROSITE-ProRule" id="PRU00473"/>
    </source>
</evidence>
<dbReference type="EMBL" id="SGIU01000002">
    <property type="protein sequence ID" value="TAI47552.1"/>
    <property type="molecule type" value="Genomic_DNA"/>
</dbReference>
<dbReference type="Proteomes" id="UP000291981">
    <property type="component" value="Unassembled WGS sequence"/>
</dbReference>
<dbReference type="SUPFAM" id="SSF49478">
    <property type="entry name" value="Cna protein B-type domain"/>
    <property type="match status" value="1"/>
</dbReference>
<dbReference type="SUPFAM" id="SSF82171">
    <property type="entry name" value="DPP6 N-terminal domain-like"/>
    <property type="match status" value="1"/>
</dbReference>
<feature type="signal peptide" evidence="5">
    <location>
        <begin position="1"/>
        <end position="18"/>
    </location>
</feature>
<feature type="chain" id="PRO_5020604134" evidence="5">
    <location>
        <begin position="19"/>
        <end position="681"/>
    </location>
</feature>
<dbReference type="Gene3D" id="2.60.40.1120">
    <property type="entry name" value="Carboxypeptidase-like, regulatory domain"/>
    <property type="match status" value="1"/>
</dbReference>
<sequence>MKNLILALCFLSLFGSYAQSISHLDFQDEQETELVAQNQEGPSFQSLDTLSNKELHKFVKEKGTTAKLIRQANNYFEKMWYAEAARIYDIVLEKGETKVTFDLLSKAGDSHYYSGNLEKAYKWYHKLYQIHKDDIPEDKFFKYTHSLKATGRYKRAERLTKMFQKNRAPSDAISSENNTIRDFSSRIAVKNVSINSQYSDFAPMFHHEGQVVFSSAVDSSFLTTRKYRWNNQPFLDLYTAKTNEEGEDLVQAKKLSKNINTKYHEASVAFSPDQKTIYFTRNNYGKKLRRGKNGVNHLKIYKSNFVDGNWTKAVELPFNSENYSNGHPAISPDGQKMYFVSDRPGGYGGTDIYVVDILENGKFSEPTNLGRTINTSKKEMFPYVTDNAIYFSSDRAMGMGGLDIYKSDHAEGFFSVAVNLGKPINSNRDDFSYIVDEKTQKGYFASNRKGGKGDDDIYSFKQLLNLTAISGVVNDSTTHDLIPGTTVALFDENGEKVSEIVTDENGSFVFENLEPNADYNVVSVKDGYFEEKTQVRTKPNESISVTQTLKRLKEVIAEEKGVLKIETEAIYFDFDKFNIKPQAAEELDKLVEVMRAYPDMVIRIESHTDSWGSKAYNKYLSDKRAKSSRNYIISKGIDASRIESAIGFGEENLLNDCSDGVRCSRELHKLNRRSEFIIISM</sequence>
<dbReference type="InterPro" id="IPR050330">
    <property type="entry name" value="Bact_OuterMem_StrucFunc"/>
</dbReference>